<evidence type="ECO:0000256" key="5">
    <source>
        <dbReference type="NCBIfam" id="TIGR00168"/>
    </source>
</evidence>
<comment type="similarity">
    <text evidence="1 4 6">Belongs to the IF-3 family.</text>
</comment>
<keyword evidence="3 4" id="KW-0648">Protein biosynthesis</keyword>
<evidence type="ECO:0000259" key="8">
    <source>
        <dbReference type="Pfam" id="PF05198"/>
    </source>
</evidence>
<name>A0ABR7HJ27_9FIRM</name>
<feature type="domain" description="Translation initiation factor 3 N-terminal" evidence="8">
    <location>
        <begin position="62"/>
        <end position="131"/>
    </location>
</feature>
<comment type="function">
    <text evidence="4 6">IF-3 binds to the 30S ribosomal subunit and shifts the equilibrium between 70S ribosomes and their 50S and 30S subunits in favor of the free subunits, thus enhancing the availability of 30S subunits on which protein synthesis initiation begins.</text>
</comment>
<gene>
    <name evidence="4 9" type="primary">infC</name>
    <name evidence="9" type="ORF">H8R91_03040</name>
</gene>
<dbReference type="EMBL" id="JACOPS010000001">
    <property type="protein sequence ID" value="MBC5727525.1"/>
    <property type="molecule type" value="Genomic_DNA"/>
</dbReference>
<feature type="domain" description="Translation initiation factor 3 C-terminal" evidence="7">
    <location>
        <begin position="138"/>
        <end position="223"/>
    </location>
</feature>
<dbReference type="InterPro" id="IPR036788">
    <property type="entry name" value="T_IF-3_C_sf"/>
</dbReference>
<evidence type="ECO:0000256" key="4">
    <source>
        <dbReference type="HAMAP-Rule" id="MF_00080"/>
    </source>
</evidence>
<dbReference type="HAMAP" id="MF_00080">
    <property type="entry name" value="IF_3"/>
    <property type="match status" value="1"/>
</dbReference>
<dbReference type="Pfam" id="PF00707">
    <property type="entry name" value="IF3_C"/>
    <property type="match status" value="1"/>
</dbReference>
<evidence type="ECO:0000256" key="3">
    <source>
        <dbReference type="ARBA" id="ARBA00022917"/>
    </source>
</evidence>
<reference evidence="9 10" key="1">
    <citation type="submission" date="2020-08" db="EMBL/GenBank/DDBJ databases">
        <title>Genome public.</title>
        <authorList>
            <person name="Liu C."/>
            <person name="Sun Q."/>
        </authorList>
    </citation>
    <scope>NUCLEOTIDE SEQUENCE [LARGE SCALE GENOMIC DNA]</scope>
    <source>
        <strain evidence="9 10">NSJ-71</strain>
    </source>
</reference>
<dbReference type="Proteomes" id="UP000636755">
    <property type="component" value="Unassembled WGS sequence"/>
</dbReference>
<proteinExistence type="inferred from homology"/>
<dbReference type="InterPro" id="IPR019813">
    <property type="entry name" value="Translation_initiation_fac3_CS"/>
</dbReference>
<evidence type="ECO:0000256" key="6">
    <source>
        <dbReference type="RuleBase" id="RU000646"/>
    </source>
</evidence>
<accession>A0ABR7HJ27</accession>
<sequence length="226" mass="26062">MCKYNKAKQKCFHLWGVVCTGQYLKHNSLFVLQCGRCISVRIIFFEKVLWRCLTISKKDIQINEEIRDKELRVISSDGKQLGIMSSKEALALAEQKNLDLVKIAPQSVPPVCKIMDYGKYRFEQAKREKEARKNQHVVDIKEVRLSLNIDTHDFNTKLNNATKFIKHGDKVKVSIRFRGREMGHPEIGLETMNRFAEACAEFASVEKPAKLEGRNMLMFLAPKSNK</sequence>
<protein>
    <recommendedName>
        <fullName evidence="4 5">Translation initiation factor IF-3</fullName>
    </recommendedName>
</protein>
<dbReference type="PANTHER" id="PTHR10938">
    <property type="entry name" value="TRANSLATION INITIATION FACTOR IF-3"/>
    <property type="match status" value="1"/>
</dbReference>
<dbReference type="GO" id="GO:0003743">
    <property type="term" value="F:translation initiation factor activity"/>
    <property type="evidence" value="ECO:0007669"/>
    <property type="project" value="UniProtKB-KW"/>
</dbReference>
<dbReference type="PROSITE" id="PS00938">
    <property type="entry name" value="IF3"/>
    <property type="match status" value="1"/>
</dbReference>
<keyword evidence="2 4" id="KW-0396">Initiation factor</keyword>
<dbReference type="InterPro" id="IPR019815">
    <property type="entry name" value="Translation_initiation_fac_3_C"/>
</dbReference>
<keyword evidence="4" id="KW-0963">Cytoplasm</keyword>
<dbReference type="SUPFAM" id="SSF55200">
    <property type="entry name" value="Translation initiation factor IF3, C-terminal domain"/>
    <property type="match status" value="1"/>
</dbReference>
<evidence type="ECO:0000259" key="7">
    <source>
        <dbReference type="Pfam" id="PF00707"/>
    </source>
</evidence>
<dbReference type="PANTHER" id="PTHR10938:SF0">
    <property type="entry name" value="TRANSLATION INITIATION FACTOR IF-3, MITOCHONDRIAL"/>
    <property type="match status" value="1"/>
</dbReference>
<keyword evidence="10" id="KW-1185">Reference proteome</keyword>
<dbReference type="SUPFAM" id="SSF54364">
    <property type="entry name" value="Translation initiation factor IF3, N-terminal domain"/>
    <property type="match status" value="1"/>
</dbReference>
<comment type="subcellular location">
    <subcellularLocation>
        <location evidence="4 6">Cytoplasm</location>
    </subcellularLocation>
</comment>
<dbReference type="InterPro" id="IPR001288">
    <property type="entry name" value="Translation_initiation_fac_3"/>
</dbReference>
<comment type="subunit">
    <text evidence="4 6">Monomer.</text>
</comment>
<dbReference type="InterPro" id="IPR036787">
    <property type="entry name" value="T_IF-3_N_sf"/>
</dbReference>
<dbReference type="Gene3D" id="3.10.20.80">
    <property type="entry name" value="Translation initiation factor 3 (IF-3), N-terminal domain"/>
    <property type="match status" value="1"/>
</dbReference>
<dbReference type="InterPro" id="IPR019814">
    <property type="entry name" value="Translation_initiation_fac_3_N"/>
</dbReference>
<evidence type="ECO:0000256" key="1">
    <source>
        <dbReference type="ARBA" id="ARBA00005439"/>
    </source>
</evidence>
<evidence type="ECO:0000313" key="10">
    <source>
        <dbReference type="Proteomes" id="UP000636755"/>
    </source>
</evidence>
<evidence type="ECO:0000256" key="2">
    <source>
        <dbReference type="ARBA" id="ARBA00022540"/>
    </source>
</evidence>
<dbReference type="Gene3D" id="3.30.110.10">
    <property type="entry name" value="Translation initiation factor 3 (IF-3), C-terminal domain"/>
    <property type="match status" value="1"/>
</dbReference>
<comment type="caution">
    <text evidence="9">The sequence shown here is derived from an EMBL/GenBank/DDBJ whole genome shotgun (WGS) entry which is preliminary data.</text>
</comment>
<evidence type="ECO:0000313" key="9">
    <source>
        <dbReference type="EMBL" id="MBC5727525.1"/>
    </source>
</evidence>
<dbReference type="Pfam" id="PF05198">
    <property type="entry name" value="IF3_N"/>
    <property type="match status" value="1"/>
</dbReference>
<dbReference type="NCBIfam" id="TIGR00168">
    <property type="entry name" value="infC"/>
    <property type="match status" value="1"/>
</dbReference>
<organism evidence="9 10">
    <name type="scientific">Ruminococcus intestinalis</name>
    <dbReference type="NCBI Taxonomy" id="2763066"/>
    <lineage>
        <taxon>Bacteria</taxon>
        <taxon>Bacillati</taxon>
        <taxon>Bacillota</taxon>
        <taxon>Clostridia</taxon>
        <taxon>Eubacteriales</taxon>
        <taxon>Oscillospiraceae</taxon>
        <taxon>Ruminococcus</taxon>
    </lineage>
</organism>